<dbReference type="EMBL" id="CCYD01000252">
    <property type="protein sequence ID" value="CEG36783.1"/>
    <property type="molecule type" value="Genomic_DNA"/>
</dbReference>
<dbReference type="Pfam" id="PF17408">
    <property type="entry name" value="MCD_N"/>
    <property type="match status" value="1"/>
</dbReference>
<keyword evidence="2" id="KW-0677">Repeat</keyword>
<dbReference type="InterPro" id="IPR002048">
    <property type="entry name" value="EF_hand_dom"/>
</dbReference>
<name>A0A0P1A8V1_PLAHL</name>
<feature type="domain" description="EF-hand" evidence="4">
    <location>
        <begin position="666"/>
        <end position="691"/>
    </location>
</feature>
<dbReference type="GO" id="GO:0005782">
    <property type="term" value="C:peroxisomal matrix"/>
    <property type="evidence" value="ECO:0007669"/>
    <property type="project" value="TreeGrafter"/>
</dbReference>
<dbReference type="InterPro" id="IPR007956">
    <property type="entry name" value="Malonyl_CoA_deC_C"/>
</dbReference>
<keyword evidence="6" id="KW-1185">Reference proteome</keyword>
<evidence type="ECO:0000259" key="4">
    <source>
        <dbReference type="PROSITE" id="PS50222"/>
    </source>
</evidence>
<dbReference type="InterPro" id="IPR035372">
    <property type="entry name" value="MCD_N"/>
</dbReference>
<dbReference type="InterPro" id="IPR038351">
    <property type="entry name" value="MCD_N_sf"/>
</dbReference>
<organism evidence="5 6">
    <name type="scientific">Plasmopara halstedii</name>
    <name type="common">Downy mildew of sunflower</name>
    <dbReference type="NCBI Taxonomy" id="4781"/>
    <lineage>
        <taxon>Eukaryota</taxon>
        <taxon>Sar</taxon>
        <taxon>Stramenopiles</taxon>
        <taxon>Oomycota</taxon>
        <taxon>Peronosporomycetes</taxon>
        <taxon>Peronosporales</taxon>
        <taxon>Peronosporaceae</taxon>
        <taxon>Plasmopara</taxon>
    </lineage>
</organism>
<evidence type="ECO:0000256" key="2">
    <source>
        <dbReference type="ARBA" id="ARBA00022737"/>
    </source>
</evidence>
<dbReference type="RefSeq" id="XP_024573152.1">
    <property type="nucleotide sequence ID" value="XM_024722035.1"/>
</dbReference>
<dbReference type="PROSITE" id="PS00018">
    <property type="entry name" value="EF_HAND_1"/>
    <property type="match status" value="2"/>
</dbReference>
<dbReference type="PROSITE" id="PS50222">
    <property type="entry name" value="EF_HAND_2"/>
    <property type="match status" value="2"/>
</dbReference>
<evidence type="ECO:0000256" key="3">
    <source>
        <dbReference type="ARBA" id="ARBA00022837"/>
    </source>
</evidence>
<dbReference type="AlphaFoldDB" id="A0A0P1A8V1"/>
<dbReference type="OrthoDB" id="426718at2759"/>
<proteinExistence type="inferred from homology"/>
<comment type="similarity">
    <text evidence="1">Belongs to the centrin family.</text>
</comment>
<dbReference type="GO" id="GO:0005759">
    <property type="term" value="C:mitochondrial matrix"/>
    <property type="evidence" value="ECO:0007669"/>
    <property type="project" value="TreeGrafter"/>
</dbReference>
<sequence>MAFTANASINWTTLSALRSQKHGVLSASDPLRLKYISIIVNQRAFFHSRNDEESMARPEGVAKLEGSIDKHQHSSFLRSIDLKCPTSQRKLSALVQAVVKTKTNTGDFVPQIVIQSLCTAYRGMHIDEKKKFLLILAQDLHIDTKAALQSAAQYEQNFDKVKDPCGGHVNWKHENVERYLRTFKNLRNAFTPLYETFFQQILSQRENGMLFLVHMRADLLQILRKSASHTETTSLRSLDASLKQYLVSWFGVGFLRLKRVTYEHSPGQLLEKIIRYEAVHPVGTIAELKRRLGNGRRCFAFFHPSIPEEPLVFVHVALMQEMATSMQSIRDGTEQFGDTSQTKAAIFYSISSTQKGLSGVDLGNFLIKEVAKSLKKECPHLKTFATLSPLPHFMSWLETQRYKTDDLLVTLPELDALVDVLHERGNATQLDSPPVAIVLNALMIDKWSEDPILTAVLKPILLKLGVRYIYYEKKRGKALDPVANFHVRNGAIFERINWLADVSQKGLAQSAGMMINYKYDLAHVETNNENYLMHNIIPVGLQPQQTSLWCLHKMRSTHVGKHFSTLTKIGAALLMFGNCAMGQQPTEEELFQMISEVDEDMSGAIDFAEFLQVIDNQKDRAAMFEDDSDMIDAFVACGGKPDKTGFVRKETLVKIVKTDFGLTINIEEMINKLDVNGSGEIEFEEFKAILT</sequence>
<dbReference type="GO" id="GO:0050080">
    <property type="term" value="F:malonyl-CoA decarboxylase activity"/>
    <property type="evidence" value="ECO:0007669"/>
    <property type="project" value="InterPro"/>
</dbReference>
<dbReference type="Pfam" id="PF00036">
    <property type="entry name" value="EF-hand_1"/>
    <property type="match status" value="1"/>
</dbReference>
<dbReference type="Gene3D" id="3.40.630.150">
    <property type="entry name" value="Malonyl-CoA decarboxylase, catalytic domain"/>
    <property type="match status" value="1"/>
</dbReference>
<dbReference type="PANTHER" id="PTHR28641:SF1">
    <property type="entry name" value="MALONYL-COA DECARBOXYLASE, MITOCHONDRIAL"/>
    <property type="match status" value="1"/>
</dbReference>
<dbReference type="Gene3D" id="1.10.238.10">
    <property type="entry name" value="EF-hand"/>
    <property type="match status" value="2"/>
</dbReference>
<dbReference type="CDD" id="cd00051">
    <property type="entry name" value="EFh"/>
    <property type="match status" value="1"/>
</dbReference>
<dbReference type="GO" id="GO:2001294">
    <property type="term" value="P:malonyl-CoA catabolic process"/>
    <property type="evidence" value="ECO:0007669"/>
    <property type="project" value="TreeGrafter"/>
</dbReference>
<dbReference type="Pfam" id="PF13833">
    <property type="entry name" value="EF-hand_8"/>
    <property type="match status" value="1"/>
</dbReference>
<protein>
    <submittedName>
        <fullName evidence="5">Malonyl-decarboxylase</fullName>
    </submittedName>
</protein>
<dbReference type="Gene3D" id="1.20.140.90">
    <property type="entry name" value="Malonyl-CoA decarboxylase, oligemerization domain"/>
    <property type="match status" value="1"/>
</dbReference>
<dbReference type="Proteomes" id="UP000054928">
    <property type="component" value="Unassembled WGS sequence"/>
</dbReference>
<feature type="domain" description="EF-hand" evidence="4">
    <location>
        <begin position="585"/>
        <end position="620"/>
    </location>
</feature>
<dbReference type="SUPFAM" id="SSF47473">
    <property type="entry name" value="EF-hand"/>
    <property type="match status" value="1"/>
</dbReference>
<evidence type="ECO:0000313" key="5">
    <source>
        <dbReference type="EMBL" id="CEG36783.1"/>
    </source>
</evidence>
<dbReference type="InterPro" id="IPR018247">
    <property type="entry name" value="EF_Hand_1_Ca_BS"/>
</dbReference>
<dbReference type="GO" id="GO:0005509">
    <property type="term" value="F:calcium ion binding"/>
    <property type="evidence" value="ECO:0007669"/>
    <property type="project" value="InterPro"/>
</dbReference>
<dbReference type="PANTHER" id="PTHR28641">
    <property type="match status" value="1"/>
</dbReference>
<dbReference type="GeneID" id="36399097"/>
<dbReference type="OMA" id="PIDWSTP"/>
<accession>A0A0P1A8V1</accession>
<dbReference type="Pfam" id="PF05292">
    <property type="entry name" value="MCD"/>
    <property type="match status" value="1"/>
</dbReference>
<keyword evidence="3" id="KW-0106">Calcium</keyword>
<dbReference type="InterPro" id="IPR042303">
    <property type="entry name" value="Malonyl_CoA_deC_C_sf"/>
</dbReference>
<reference evidence="6" key="1">
    <citation type="submission" date="2014-09" db="EMBL/GenBank/DDBJ databases">
        <authorList>
            <person name="Sharma Rahul"/>
            <person name="Thines Marco"/>
        </authorList>
    </citation>
    <scope>NUCLEOTIDE SEQUENCE [LARGE SCALE GENOMIC DNA]</scope>
</reference>
<dbReference type="FunFam" id="1.10.238.10:FF:000178">
    <property type="entry name" value="Calmodulin-2 A"/>
    <property type="match status" value="1"/>
</dbReference>
<dbReference type="GO" id="GO:0006633">
    <property type="term" value="P:fatty acid biosynthetic process"/>
    <property type="evidence" value="ECO:0007669"/>
    <property type="project" value="InterPro"/>
</dbReference>
<dbReference type="InterPro" id="IPR038917">
    <property type="entry name" value="Malonyl_CoA_deC"/>
</dbReference>
<evidence type="ECO:0000313" key="6">
    <source>
        <dbReference type="Proteomes" id="UP000054928"/>
    </source>
</evidence>
<evidence type="ECO:0000256" key="1">
    <source>
        <dbReference type="ARBA" id="ARBA00005253"/>
    </source>
</evidence>
<dbReference type="GO" id="GO:0006085">
    <property type="term" value="P:acetyl-CoA biosynthetic process"/>
    <property type="evidence" value="ECO:0007669"/>
    <property type="project" value="TreeGrafter"/>
</dbReference>
<dbReference type="SMART" id="SM00054">
    <property type="entry name" value="EFh"/>
    <property type="match status" value="2"/>
</dbReference>
<dbReference type="InterPro" id="IPR011992">
    <property type="entry name" value="EF-hand-dom_pair"/>
</dbReference>
<dbReference type="STRING" id="4781.A0A0P1A8V1"/>